<dbReference type="RefSeq" id="WP_221860100.1">
    <property type="nucleotide sequence ID" value="NZ_JAIKTU010000004.1"/>
</dbReference>
<feature type="transmembrane region" description="Helical" evidence="1">
    <location>
        <begin position="97"/>
        <end position="122"/>
    </location>
</feature>
<evidence type="ECO:0008006" key="4">
    <source>
        <dbReference type="Google" id="ProtNLM"/>
    </source>
</evidence>
<feature type="transmembrane region" description="Helical" evidence="1">
    <location>
        <begin position="12"/>
        <end position="32"/>
    </location>
</feature>
<dbReference type="EMBL" id="JAIKTU010000004">
    <property type="protein sequence ID" value="MBY0755096.1"/>
    <property type="molecule type" value="Genomic_DNA"/>
</dbReference>
<keyword evidence="1" id="KW-1133">Transmembrane helix</keyword>
<reference evidence="2 3" key="1">
    <citation type="journal article" date="2021" name="Cell Host Microbe">
        <title>in vivo commensal control of Clostridioides difficile virulence.</title>
        <authorList>
            <person name="Girinathan B.P."/>
            <person name="Dibenedetto N."/>
            <person name="Worley J.N."/>
            <person name="Peltier J."/>
            <person name="Arrieta-Ortiz M.L."/>
            <person name="Rupa Christinal Immanuel S."/>
            <person name="Lavin R."/>
            <person name="Delaney M.L."/>
            <person name="Cummins C."/>
            <person name="Hoffmann M."/>
            <person name="Luo Y."/>
            <person name="Gonzalez-Escalona N."/>
            <person name="Allard M."/>
            <person name="Onderdonk A.B."/>
            <person name="Gerber G.K."/>
            <person name="Sonenshein A.L."/>
            <person name="Baliga N."/>
            <person name="Dupuy B."/>
            <person name="Bry L."/>
        </authorList>
    </citation>
    <scope>NUCLEOTIDE SEQUENCE [LARGE SCALE GENOMIC DNA]</scope>
    <source>
        <strain evidence="2 3">DSM 599</strain>
    </source>
</reference>
<proteinExistence type="predicted"/>
<gene>
    <name evidence="2" type="ORF">K5V21_06465</name>
</gene>
<feature type="transmembrane region" description="Helical" evidence="1">
    <location>
        <begin position="162"/>
        <end position="178"/>
    </location>
</feature>
<keyword evidence="1" id="KW-0472">Membrane</keyword>
<organism evidence="2 3">
    <name type="scientific">Clostridium sardiniense</name>
    <name type="common">Clostridium absonum</name>
    <dbReference type="NCBI Taxonomy" id="29369"/>
    <lineage>
        <taxon>Bacteria</taxon>
        <taxon>Bacillati</taxon>
        <taxon>Bacillota</taxon>
        <taxon>Clostridia</taxon>
        <taxon>Eubacteriales</taxon>
        <taxon>Clostridiaceae</taxon>
        <taxon>Clostridium</taxon>
    </lineage>
</organism>
<dbReference type="Proteomes" id="UP001299068">
    <property type="component" value="Unassembled WGS sequence"/>
</dbReference>
<comment type="caution">
    <text evidence="2">The sequence shown here is derived from an EMBL/GenBank/DDBJ whole genome shotgun (WGS) entry which is preliminary data.</text>
</comment>
<keyword evidence="1" id="KW-0812">Transmembrane</keyword>
<sequence>MKNLILKDIKVQRLIFFIYCPWVIVTSIISLFEYKVEGQSIESFIGNLMMFFVMGILIFPIASINYIIAKNSSKGGSINMLLRSLPIRLKDIVISKAVTPIVIFIIYLTPNIIIQALISYYFGISNVVNWGVVGIIFIIFYTLSVLNFYIELLYPKSTMLSYTRTVPIFIIALGINVFKKFFVSKEELTFISENLNVVLILSSLILIVAAMLSSRIILKKFKSIEL</sequence>
<protein>
    <recommendedName>
        <fullName evidence="4">ABC transporter permease</fullName>
    </recommendedName>
</protein>
<evidence type="ECO:0000313" key="2">
    <source>
        <dbReference type="EMBL" id="MBY0755096.1"/>
    </source>
</evidence>
<name>A0ABS7KWC2_CLOSR</name>
<feature type="transmembrane region" description="Helical" evidence="1">
    <location>
        <begin position="198"/>
        <end position="218"/>
    </location>
</feature>
<evidence type="ECO:0000256" key="1">
    <source>
        <dbReference type="SAM" id="Phobius"/>
    </source>
</evidence>
<evidence type="ECO:0000313" key="3">
    <source>
        <dbReference type="Proteomes" id="UP001299068"/>
    </source>
</evidence>
<feature type="transmembrane region" description="Helical" evidence="1">
    <location>
        <begin position="128"/>
        <end position="150"/>
    </location>
</feature>
<keyword evidence="3" id="KW-1185">Reference proteome</keyword>
<feature type="transmembrane region" description="Helical" evidence="1">
    <location>
        <begin position="44"/>
        <end position="68"/>
    </location>
</feature>
<accession>A0ABS7KWC2</accession>